<dbReference type="SUPFAM" id="SSF48498">
    <property type="entry name" value="Tetracyclin repressor-like, C-terminal domain"/>
    <property type="match status" value="1"/>
</dbReference>
<feature type="domain" description="HTH tetR-type" evidence="5">
    <location>
        <begin position="8"/>
        <end position="68"/>
    </location>
</feature>
<feature type="DNA-binding region" description="H-T-H motif" evidence="4">
    <location>
        <begin position="31"/>
        <end position="50"/>
    </location>
</feature>
<keyword evidence="1" id="KW-0805">Transcription regulation</keyword>
<protein>
    <submittedName>
        <fullName evidence="6">TetR/AcrR family transcriptional regulator</fullName>
    </submittedName>
</protein>
<dbReference type="OrthoDB" id="116240at2"/>
<dbReference type="PRINTS" id="PR00455">
    <property type="entry name" value="HTHTETR"/>
</dbReference>
<dbReference type="AlphaFoldDB" id="A0A3P3QQJ0"/>
<dbReference type="Gene3D" id="1.10.357.10">
    <property type="entry name" value="Tetracycline Repressor, domain 2"/>
    <property type="match status" value="1"/>
</dbReference>
<evidence type="ECO:0000313" key="6">
    <source>
        <dbReference type="EMBL" id="RRJ23516.1"/>
    </source>
</evidence>
<evidence type="ECO:0000313" key="7">
    <source>
        <dbReference type="Proteomes" id="UP000276260"/>
    </source>
</evidence>
<keyword evidence="2 4" id="KW-0238">DNA-binding</keyword>
<evidence type="ECO:0000256" key="2">
    <source>
        <dbReference type="ARBA" id="ARBA00023125"/>
    </source>
</evidence>
<keyword evidence="3" id="KW-0804">Transcription</keyword>
<proteinExistence type="predicted"/>
<comment type="caution">
    <text evidence="6">The sequence shown here is derived from an EMBL/GenBank/DDBJ whole genome shotgun (WGS) entry which is preliminary data.</text>
</comment>
<evidence type="ECO:0000256" key="4">
    <source>
        <dbReference type="PROSITE-ProRule" id="PRU00335"/>
    </source>
</evidence>
<evidence type="ECO:0000259" key="5">
    <source>
        <dbReference type="PROSITE" id="PS50977"/>
    </source>
</evidence>
<dbReference type="PROSITE" id="PS50977">
    <property type="entry name" value="HTH_TETR_2"/>
    <property type="match status" value="1"/>
</dbReference>
<gene>
    <name evidence="6" type="ORF">EIK76_05475</name>
</gene>
<accession>A0A3P3QQJ0</accession>
<organism evidence="6 7">
    <name type="scientific">Rheinheimera mesophila</name>
    <dbReference type="NCBI Taxonomy" id="1547515"/>
    <lineage>
        <taxon>Bacteria</taxon>
        <taxon>Pseudomonadati</taxon>
        <taxon>Pseudomonadota</taxon>
        <taxon>Gammaproteobacteria</taxon>
        <taxon>Chromatiales</taxon>
        <taxon>Chromatiaceae</taxon>
        <taxon>Rheinheimera</taxon>
    </lineage>
</organism>
<keyword evidence="7" id="KW-1185">Reference proteome</keyword>
<name>A0A3P3QQJ0_9GAMM</name>
<dbReference type="EMBL" id="RRCF01000001">
    <property type="protein sequence ID" value="RRJ23516.1"/>
    <property type="molecule type" value="Genomic_DNA"/>
</dbReference>
<dbReference type="PANTHER" id="PTHR47506:SF1">
    <property type="entry name" value="HTH-TYPE TRANSCRIPTIONAL REGULATOR YJDC"/>
    <property type="match status" value="1"/>
</dbReference>
<dbReference type="Pfam" id="PF00440">
    <property type="entry name" value="TetR_N"/>
    <property type="match status" value="1"/>
</dbReference>
<evidence type="ECO:0000256" key="1">
    <source>
        <dbReference type="ARBA" id="ARBA00023015"/>
    </source>
</evidence>
<dbReference type="SUPFAM" id="SSF46689">
    <property type="entry name" value="Homeodomain-like"/>
    <property type="match status" value="1"/>
</dbReference>
<reference evidence="6 7" key="1">
    <citation type="submission" date="2018-11" db="EMBL/GenBank/DDBJ databases">
        <title>Draft genome analysis of Rheinheimera mesophila isolated from an industrial waste site.</title>
        <authorList>
            <person name="Yu Q."/>
            <person name="Qi Y."/>
            <person name="Zhang H."/>
            <person name="Lu Y."/>
            <person name="Pu J."/>
        </authorList>
    </citation>
    <scope>NUCLEOTIDE SEQUENCE [LARGE SCALE GENOMIC DNA]</scope>
    <source>
        <strain evidence="6 7">IITR13</strain>
    </source>
</reference>
<dbReference type="InterPro" id="IPR036271">
    <property type="entry name" value="Tet_transcr_reg_TetR-rel_C_sf"/>
</dbReference>
<evidence type="ECO:0000256" key="3">
    <source>
        <dbReference type="ARBA" id="ARBA00023163"/>
    </source>
</evidence>
<dbReference type="PANTHER" id="PTHR47506">
    <property type="entry name" value="TRANSCRIPTIONAL REGULATORY PROTEIN"/>
    <property type="match status" value="1"/>
</dbReference>
<dbReference type="RefSeq" id="WP_125060832.1">
    <property type="nucleotide sequence ID" value="NZ_LAVS01000001.1"/>
</dbReference>
<dbReference type="Proteomes" id="UP000276260">
    <property type="component" value="Unassembled WGS sequence"/>
</dbReference>
<dbReference type="InterPro" id="IPR009057">
    <property type="entry name" value="Homeodomain-like_sf"/>
</dbReference>
<dbReference type="InterPro" id="IPR001647">
    <property type="entry name" value="HTH_TetR"/>
</dbReference>
<sequence>MLRASMEPDKKQQLVETALTLFYRYGVHAVGINQILEQSAVAKKTLYHHFVSKDELLLATLELRHQRFYHWLQQELNRNEGTDPVDKLFDALGAWFEGKAEPLGPFFGCYFQNCAAEYHGPDSAVLRLCAQHKLKVKQLVNTHLQSYQRPEQTQSLLLDGLMLLKEGAINMALLHTDATVAQHAKQQARLLLQALS</sequence>
<dbReference type="GO" id="GO:0003677">
    <property type="term" value="F:DNA binding"/>
    <property type="evidence" value="ECO:0007669"/>
    <property type="project" value="UniProtKB-UniRule"/>
</dbReference>